<evidence type="ECO:0000313" key="2">
    <source>
        <dbReference type="Proteomes" id="UP000001542"/>
    </source>
</evidence>
<dbReference type="GO" id="GO:0005829">
    <property type="term" value="C:cytosol"/>
    <property type="evidence" value="ECO:0007669"/>
    <property type="project" value="GOC"/>
</dbReference>
<name>A2EU11_TRIV3</name>
<dbReference type="GO" id="GO:0006886">
    <property type="term" value="P:intracellular protein transport"/>
    <property type="evidence" value="ECO:0000318"/>
    <property type="project" value="GO_Central"/>
</dbReference>
<organism evidence="1 2">
    <name type="scientific">Trichomonas vaginalis (strain ATCC PRA-98 / G3)</name>
    <dbReference type="NCBI Taxonomy" id="412133"/>
    <lineage>
        <taxon>Eukaryota</taxon>
        <taxon>Metamonada</taxon>
        <taxon>Parabasalia</taxon>
        <taxon>Trichomonadida</taxon>
        <taxon>Trichomonadidae</taxon>
        <taxon>Trichomonas</taxon>
    </lineage>
</organism>
<dbReference type="VEuPathDB" id="TrichDB:TVAGG3_0955360"/>
<reference evidence="1" key="1">
    <citation type="submission" date="2006-10" db="EMBL/GenBank/DDBJ databases">
        <authorList>
            <person name="Amadeo P."/>
            <person name="Zhao Q."/>
            <person name="Wortman J."/>
            <person name="Fraser-Liggett C."/>
            <person name="Carlton J."/>
        </authorList>
    </citation>
    <scope>NUCLEOTIDE SEQUENCE</scope>
    <source>
        <strain evidence="1">G3</strain>
    </source>
</reference>
<dbReference type="SMR" id="A2EU11"/>
<dbReference type="VEuPathDB" id="TrichDB:TVAG_063410"/>
<dbReference type="GO" id="GO:0003924">
    <property type="term" value="F:GTPase activity"/>
    <property type="evidence" value="ECO:0000318"/>
    <property type="project" value="GO_Central"/>
</dbReference>
<dbReference type="GO" id="GO:0042147">
    <property type="term" value="P:retrograde transport, endosome to Golgi"/>
    <property type="evidence" value="ECO:0000318"/>
    <property type="project" value="GO_Central"/>
</dbReference>
<dbReference type="EMBL" id="DS113492">
    <property type="protein sequence ID" value="EAY03828.1"/>
    <property type="molecule type" value="Genomic_DNA"/>
</dbReference>
<dbReference type="AlphaFoldDB" id="A2EU11"/>
<reference evidence="1" key="2">
    <citation type="journal article" date="2007" name="Science">
        <title>Draft genome sequence of the sexually transmitted pathogen Trichomonas vaginalis.</title>
        <authorList>
            <person name="Carlton J.M."/>
            <person name="Hirt R.P."/>
            <person name="Silva J.C."/>
            <person name="Delcher A.L."/>
            <person name="Schatz M."/>
            <person name="Zhao Q."/>
            <person name="Wortman J.R."/>
            <person name="Bidwell S.L."/>
            <person name="Alsmark U.C.M."/>
            <person name="Besteiro S."/>
            <person name="Sicheritz-Ponten T."/>
            <person name="Noel C.J."/>
            <person name="Dacks J.B."/>
            <person name="Foster P.G."/>
            <person name="Simillion C."/>
            <person name="Van de Peer Y."/>
            <person name="Miranda-Saavedra D."/>
            <person name="Barton G.J."/>
            <person name="Westrop G.D."/>
            <person name="Mueller S."/>
            <person name="Dessi D."/>
            <person name="Fiori P.L."/>
            <person name="Ren Q."/>
            <person name="Paulsen I."/>
            <person name="Zhang H."/>
            <person name="Bastida-Corcuera F.D."/>
            <person name="Simoes-Barbosa A."/>
            <person name="Brown M.T."/>
            <person name="Hayes R.D."/>
            <person name="Mukherjee M."/>
            <person name="Okumura C.Y."/>
            <person name="Schneider R."/>
            <person name="Smith A.J."/>
            <person name="Vanacova S."/>
            <person name="Villalvazo M."/>
            <person name="Haas B.J."/>
            <person name="Pertea M."/>
            <person name="Feldblyum T.V."/>
            <person name="Utterback T.R."/>
            <person name="Shu C.L."/>
            <person name="Osoegawa K."/>
            <person name="de Jong P.J."/>
            <person name="Hrdy I."/>
            <person name="Horvathova L."/>
            <person name="Zubacova Z."/>
            <person name="Dolezal P."/>
            <person name="Malik S.B."/>
            <person name="Logsdon J.M. Jr."/>
            <person name="Henze K."/>
            <person name="Gupta A."/>
            <person name="Wang C.C."/>
            <person name="Dunne R.L."/>
            <person name="Upcroft J.A."/>
            <person name="Upcroft P."/>
            <person name="White O."/>
            <person name="Salzberg S.L."/>
            <person name="Tang P."/>
            <person name="Chiu C.-H."/>
            <person name="Lee Y.-S."/>
            <person name="Embley T.M."/>
            <person name="Coombs G.H."/>
            <person name="Mottram J.C."/>
            <person name="Tachezy J."/>
            <person name="Fraser-Liggett C.M."/>
            <person name="Johnson P.J."/>
        </authorList>
    </citation>
    <scope>NUCLEOTIDE SEQUENCE [LARGE SCALE GENOMIC DNA]</scope>
    <source>
        <strain evidence="1">G3</strain>
    </source>
</reference>
<protein>
    <recommendedName>
        <fullName evidence="3">Small GTP-binding protein</fullName>
    </recommendedName>
</protein>
<dbReference type="InterPro" id="IPR027417">
    <property type="entry name" value="P-loop_NTPase"/>
</dbReference>
<gene>
    <name evidence="1" type="ORF">TVAG_063410</name>
</gene>
<sequence length="201" mass="22048">MRPRLPDQIRLAGVIDNHLIGLFDEPPITPSNIHHIVFIPFAPQCGATTLIQRLGGAQPRDPNPSAGVNGYRGVWSITQDKSGSILYRSLFLWDCSYDAVVSCKDIIDSYLQSANVVVLLIPKSSRNLMQNLIQWYQSNNLHSRRVVIVVTKSDLVGDSKITDVDIESLSMACNAKVVQSAISAPIDNVVLAINDNIPTIS</sequence>
<evidence type="ECO:0000313" key="1">
    <source>
        <dbReference type="EMBL" id="EAY03828.1"/>
    </source>
</evidence>
<keyword evidence="2" id="KW-1185">Reference proteome</keyword>
<dbReference type="Proteomes" id="UP000001542">
    <property type="component" value="Unassembled WGS sequence"/>
</dbReference>
<dbReference type="KEGG" id="tva:75680462"/>
<proteinExistence type="predicted"/>
<accession>A2EU11</accession>
<dbReference type="GO" id="GO:0005794">
    <property type="term" value="C:Golgi apparatus"/>
    <property type="evidence" value="ECO:0000318"/>
    <property type="project" value="GO_Central"/>
</dbReference>
<dbReference type="SUPFAM" id="SSF52540">
    <property type="entry name" value="P-loop containing nucleoside triphosphate hydrolases"/>
    <property type="match status" value="1"/>
</dbReference>
<dbReference type="Gene3D" id="3.40.50.300">
    <property type="entry name" value="P-loop containing nucleotide triphosphate hydrolases"/>
    <property type="match status" value="1"/>
</dbReference>
<dbReference type="RefSeq" id="XP_001316051.1">
    <property type="nucleotide sequence ID" value="XM_001316016.1"/>
</dbReference>
<dbReference type="OrthoDB" id="10259095at2759"/>
<dbReference type="GO" id="GO:0006890">
    <property type="term" value="P:retrograde vesicle-mediated transport, Golgi to endoplasmic reticulum"/>
    <property type="evidence" value="ECO:0000318"/>
    <property type="project" value="GO_Central"/>
</dbReference>
<dbReference type="InParanoid" id="A2EU11"/>
<dbReference type="GO" id="GO:0006891">
    <property type="term" value="P:intra-Golgi vesicle-mediated transport"/>
    <property type="evidence" value="ECO:0000318"/>
    <property type="project" value="GO_Central"/>
</dbReference>
<dbReference type="GO" id="GO:0012505">
    <property type="term" value="C:endomembrane system"/>
    <property type="evidence" value="ECO:0000318"/>
    <property type="project" value="GO_Central"/>
</dbReference>
<evidence type="ECO:0008006" key="3">
    <source>
        <dbReference type="Google" id="ProtNLM"/>
    </source>
</evidence>